<dbReference type="Gene3D" id="2.40.50.140">
    <property type="entry name" value="Nucleic acid-binding proteins"/>
    <property type="match status" value="2"/>
</dbReference>
<keyword evidence="5 7" id="KW-0251">Elongation factor</keyword>
<dbReference type="InterPro" id="IPR013185">
    <property type="entry name" value="Transl_elong_KOW-like"/>
</dbReference>
<name>A0A5B8XDU1_9RICK</name>
<dbReference type="UniPathway" id="UPA00345"/>
<evidence type="ECO:0000256" key="1">
    <source>
        <dbReference type="ARBA" id="ARBA00004496"/>
    </source>
</evidence>
<evidence type="ECO:0000256" key="3">
    <source>
        <dbReference type="ARBA" id="ARBA00009479"/>
    </source>
</evidence>
<evidence type="ECO:0000256" key="4">
    <source>
        <dbReference type="ARBA" id="ARBA00022490"/>
    </source>
</evidence>
<evidence type="ECO:0000313" key="12">
    <source>
        <dbReference type="EMBL" id="QED23400.1"/>
    </source>
</evidence>
<evidence type="ECO:0000259" key="11">
    <source>
        <dbReference type="SMART" id="SM01185"/>
    </source>
</evidence>
<dbReference type="Gene3D" id="2.30.30.30">
    <property type="match status" value="1"/>
</dbReference>
<evidence type="ECO:0000259" key="10">
    <source>
        <dbReference type="SMART" id="SM00841"/>
    </source>
</evidence>
<dbReference type="PROSITE" id="PS01275">
    <property type="entry name" value="EFP"/>
    <property type="match status" value="1"/>
</dbReference>
<proteinExistence type="inferred from homology"/>
<gene>
    <name evidence="7" type="primary">efp</name>
    <name evidence="12" type="ORF">Deia_00606</name>
</gene>
<dbReference type="PANTHER" id="PTHR30053:SF14">
    <property type="entry name" value="TRANSLATION ELONGATION FACTOR KOW-LIKE DOMAIN-CONTAINING PROTEIN"/>
    <property type="match status" value="1"/>
</dbReference>
<dbReference type="Pfam" id="PF01132">
    <property type="entry name" value="EFP"/>
    <property type="match status" value="1"/>
</dbReference>
<accession>A0A5B8XDU1</accession>
<keyword evidence="4 7" id="KW-0963">Cytoplasm</keyword>
<evidence type="ECO:0000256" key="9">
    <source>
        <dbReference type="RuleBase" id="RU004389"/>
    </source>
</evidence>
<dbReference type="InterPro" id="IPR008991">
    <property type="entry name" value="Translation_prot_SH3-like_sf"/>
</dbReference>
<comment type="pathway">
    <text evidence="2 7">Protein biosynthesis; polypeptide chain elongation.</text>
</comment>
<evidence type="ECO:0000256" key="8">
    <source>
        <dbReference type="NCBIfam" id="TIGR00038"/>
    </source>
</evidence>
<comment type="similarity">
    <text evidence="3 7 9">Belongs to the elongation factor P family.</text>
</comment>
<organism evidence="12 13">
    <name type="scientific">Candidatus Deianiraea vastatrix</name>
    <dbReference type="NCBI Taxonomy" id="2163644"/>
    <lineage>
        <taxon>Bacteria</taxon>
        <taxon>Pseudomonadati</taxon>
        <taxon>Pseudomonadota</taxon>
        <taxon>Alphaproteobacteria</taxon>
        <taxon>Rickettsiales</taxon>
        <taxon>Candidatus Deianiraeaceae</taxon>
        <taxon>Candidatus Deianiraea</taxon>
    </lineage>
</organism>
<dbReference type="PANTHER" id="PTHR30053">
    <property type="entry name" value="ELONGATION FACTOR P"/>
    <property type="match status" value="1"/>
</dbReference>
<dbReference type="FunFam" id="2.40.50.140:FF:000004">
    <property type="entry name" value="Elongation factor P"/>
    <property type="match status" value="1"/>
</dbReference>
<evidence type="ECO:0000313" key="13">
    <source>
        <dbReference type="Proteomes" id="UP000321934"/>
    </source>
</evidence>
<dbReference type="NCBIfam" id="NF001810">
    <property type="entry name" value="PRK00529.1"/>
    <property type="match status" value="1"/>
</dbReference>
<dbReference type="FunFam" id="2.30.30.30:FF:000003">
    <property type="entry name" value="Elongation factor P"/>
    <property type="match status" value="1"/>
</dbReference>
<dbReference type="PIRSF" id="PIRSF005901">
    <property type="entry name" value="EF-P"/>
    <property type="match status" value="1"/>
</dbReference>
<dbReference type="RefSeq" id="WP_146820673.1">
    <property type="nucleotide sequence ID" value="NZ_CP029077.1"/>
</dbReference>
<keyword evidence="6 7" id="KW-0648">Protein biosynthesis</keyword>
<dbReference type="Proteomes" id="UP000321934">
    <property type="component" value="Chromosome"/>
</dbReference>
<feature type="domain" description="Translation elongation factor P/YeiP central" evidence="11">
    <location>
        <begin position="69"/>
        <end position="123"/>
    </location>
</feature>
<comment type="function">
    <text evidence="7">Involved in peptide bond synthesis. Stimulates efficient translation and peptide-bond synthesis on native or reconstituted 70S ribosomes in vitro. Probably functions indirectly by altering the affinity of the ribosome for aminoacyl-tRNA, thus increasing their reactivity as acceptors for peptidyl transferase.</text>
</comment>
<dbReference type="SUPFAM" id="SSF50249">
    <property type="entry name" value="Nucleic acid-binding proteins"/>
    <property type="match status" value="2"/>
</dbReference>
<dbReference type="InterPro" id="IPR014722">
    <property type="entry name" value="Rib_uL2_dom2"/>
</dbReference>
<protein>
    <recommendedName>
        <fullName evidence="7 8">Elongation factor P</fullName>
        <shortName evidence="7">EF-P</shortName>
    </recommendedName>
</protein>
<feature type="domain" description="Elongation factor P C-terminal" evidence="10">
    <location>
        <begin position="131"/>
        <end position="186"/>
    </location>
</feature>
<dbReference type="CDD" id="cd05794">
    <property type="entry name" value="S1_EF-P_repeat_2"/>
    <property type="match status" value="1"/>
</dbReference>
<dbReference type="SUPFAM" id="SSF50104">
    <property type="entry name" value="Translation proteins SH3-like domain"/>
    <property type="match status" value="1"/>
</dbReference>
<dbReference type="InterPro" id="IPR013852">
    <property type="entry name" value="Transl_elong_P/YeiP_CS"/>
</dbReference>
<evidence type="ECO:0000256" key="5">
    <source>
        <dbReference type="ARBA" id="ARBA00022768"/>
    </source>
</evidence>
<evidence type="ECO:0000256" key="7">
    <source>
        <dbReference type="HAMAP-Rule" id="MF_00141"/>
    </source>
</evidence>
<sequence>MANISANELKKGFIINHNNGMWKVVSTEHVKPGKGGAFIQAELKNIKTNSKLNERFRSEDKVDRLILETVDAQFSYINGDSALFLRMDTYEELELNLSDIGDDHVFLIDDLKVKIELIDDAFVGIVLPENIKLKVIETDPEIKGATVTNVSKPAKLNNGITIQVPSFIKEGELIIVNIESRQYRERA</sequence>
<dbReference type="InterPro" id="IPR020599">
    <property type="entry name" value="Transl_elong_fac_P/YeiP"/>
</dbReference>
<dbReference type="InterPro" id="IPR015365">
    <property type="entry name" value="Elong-fact-P_C"/>
</dbReference>
<dbReference type="Pfam" id="PF08207">
    <property type="entry name" value="EFP_N"/>
    <property type="match status" value="1"/>
</dbReference>
<dbReference type="NCBIfam" id="TIGR00038">
    <property type="entry name" value="efp"/>
    <property type="match status" value="1"/>
</dbReference>
<dbReference type="AlphaFoldDB" id="A0A5B8XDU1"/>
<dbReference type="InterPro" id="IPR012340">
    <property type="entry name" value="NA-bd_OB-fold"/>
</dbReference>
<reference evidence="12 13" key="1">
    <citation type="journal article" date="2019" name="ISME J.">
        <title>Deianiraea, an extracellular bacterium associated with the ciliate Paramecium, suggests an alternative scenario for the evolution of Rickettsiales.</title>
        <authorList>
            <person name="Castelli M."/>
            <person name="Sabaneyeva E."/>
            <person name="Lanzoni O."/>
            <person name="Lebedeva N."/>
            <person name="Floriano A.M."/>
            <person name="Gaiarsa S."/>
            <person name="Benken K."/>
            <person name="Modeo L."/>
            <person name="Bandi C."/>
            <person name="Potekhin A."/>
            <person name="Sassera D."/>
            <person name="Petroni G."/>
        </authorList>
    </citation>
    <scope>NUCLEOTIDE SEQUENCE [LARGE SCALE GENOMIC DNA]</scope>
    <source>
        <strain evidence="12">CyL4-1</strain>
    </source>
</reference>
<dbReference type="InterPro" id="IPR011768">
    <property type="entry name" value="Transl_elongation_fac_P"/>
</dbReference>
<dbReference type="Pfam" id="PF09285">
    <property type="entry name" value="Elong-fact-P_C"/>
    <property type="match status" value="1"/>
</dbReference>
<dbReference type="InterPro" id="IPR001059">
    <property type="entry name" value="Transl_elong_P/YeiP_cen"/>
</dbReference>
<keyword evidence="13" id="KW-1185">Reference proteome</keyword>
<dbReference type="HAMAP" id="MF_00141">
    <property type="entry name" value="EF_P"/>
    <property type="match status" value="1"/>
</dbReference>
<dbReference type="SMART" id="SM00841">
    <property type="entry name" value="Elong-fact-P_C"/>
    <property type="match status" value="1"/>
</dbReference>
<dbReference type="GO" id="GO:0003746">
    <property type="term" value="F:translation elongation factor activity"/>
    <property type="evidence" value="ECO:0007669"/>
    <property type="project" value="UniProtKB-UniRule"/>
</dbReference>
<dbReference type="GO" id="GO:0043043">
    <property type="term" value="P:peptide biosynthetic process"/>
    <property type="evidence" value="ECO:0007669"/>
    <property type="project" value="InterPro"/>
</dbReference>
<dbReference type="GO" id="GO:0005829">
    <property type="term" value="C:cytosol"/>
    <property type="evidence" value="ECO:0007669"/>
    <property type="project" value="UniProtKB-ARBA"/>
</dbReference>
<evidence type="ECO:0000256" key="6">
    <source>
        <dbReference type="ARBA" id="ARBA00022917"/>
    </source>
</evidence>
<dbReference type="SMART" id="SM01185">
    <property type="entry name" value="EFP"/>
    <property type="match status" value="1"/>
</dbReference>
<evidence type="ECO:0000256" key="2">
    <source>
        <dbReference type="ARBA" id="ARBA00004815"/>
    </source>
</evidence>
<comment type="subcellular location">
    <subcellularLocation>
        <location evidence="1 7">Cytoplasm</location>
    </subcellularLocation>
</comment>
<dbReference type="EMBL" id="CP029077">
    <property type="protein sequence ID" value="QED23400.1"/>
    <property type="molecule type" value="Genomic_DNA"/>
</dbReference>
<dbReference type="OrthoDB" id="9801844at2"/>